<proteinExistence type="predicted"/>
<protein>
    <submittedName>
        <fullName evidence="1">Uncharacterized protein</fullName>
    </submittedName>
</protein>
<organism evidence="1 2">
    <name type="scientific">Burkholderia thailandensis</name>
    <dbReference type="NCBI Taxonomy" id="57975"/>
    <lineage>
        <taxon>Bacteria</taxon>
        <taxon>Pseudomonadati</taxon>
        <taxon>Pseudomonadota</taxon>
        <taxon>Betaproteobacteria</taxon>
        <taxon>Burkholderiales</taxon>
        <taxon>Burkholderiaceae</taxon>
        <taxon>Burkholderia</taxon>
        <taxon>pseudomallei group</taxon>
    </lineage>
</organism>
<gene>
    <name evidence="1" type="ORF">C7S16_5527</name>
</gene>
<evidence type="ECO:0000313" key="1">
    <source>
        <dbReference type="EMBL" id="MDW9253511.1"/>
    </source>
</evidence>
<reference evidence="1" key="1">
    <citation type="submission" date="2018-08" db="EMBL/GenBank/DDBJ databases">
        <title>Identification of Burkholderia cepacia strains that express a Burkholderia pseudomallei-like capsular polysaccharide.</title>
        <authorList>
            <person name="Burtnick M.N."/>
            <person name="Vongsouvath M."/>
            <person name="Newton P."/>
            <person name="Wuthiekanun V."/>
            <person name="Limmathurotsakul D."/>
            <person name="Brett P.J."/>
            <person name="Chantratita N."/>
            <person name="Dance D.A."/>
        </authorList>
    </citation>
    <scope>NUCLEOTIDE SEQUENCE</scope>
    <source>
        <strain evidence="1">SBXCC001</strain>
    </source>
</reference>
<evidence type="ECO:0000313" key="2">
    <source>
        <dbReference type="Proteomes" id="UP001272137"/>
    </source>
</evidence>
<dbReference type="AlphaFoldDB" id="A0AAW9D0L5"/>
<comment type="caution">
    <text evidence="1">The sequence shown here is derived from an EMBL/GenBank/DDBJ whole genome shotgun (WGS) entry which is preliminary data.</text>
</comment>
<accession>A0AAW9D0L5</accession>
<dbReference type="EMBL" id="QXCT01000001">
    <property type="protein sequence ID" value="MDW9253511.1"/>
    <property type="molecule type" value="Genomic_DNA"/>
</dbReference>
<sequence length="41" mass="4953">MRGHRRRSRRRNKHWFALMCGVGVLAPQVRLPHPRCARYLI</sequence>
<name>A0AAW9D0L5_BURTH</name>
<dbReference type="Proteomes" id="UP001272137">
    <property type="component" value="Unassembled WGS sequence"/>
</dbReference>